<protein>
    <submittedName>
        <fullName evidence="1">Uncharacterized protein</fullName>
    </submittedName>
</protein>
<proteinExistence type="predicted"/>
<reference evidence="1" key="1">
    <citation type="submission" date="2019-12" db="EMBL/GenBank/DDBJ databases">
        <title>Genome sequencing and annotation of Brassica cretica.</title>
        <authorList>
            <person name="Studholme D.J."/>
            <person name="Sarris P.F."/>
        </authorList>
    </citation>
    <scope>NUCLEOTIDE SEQUENCE</scope>
    <source>
        <strain evidence="1">PFS-102/07</strain>
        <tissue evidence="1">Leaf</tissue>
    </source>
</reference>
<dbReference type="EMBL" id="QGKY02000089">
    <property type="protein sequence ID" value="KAF2613461.1"/>
    <property type="molecule type" value="Genomic_DNA"/>
</dbReference>
<sequence>MANRLKPLNEEEQAVERIEGNGGVRAPSLVVGGLKDGDEASLERIHHLVERLIMLIIETLTDFTHVEDVFLTEPSLGIGLEKAVNSASFSRYLDLESKILHATTWTQRQLQRRSTWRGHTAVVNRIYRWRRSGSAKKSEFPSWERGDHGRRHRVDLTPNTEVVGIRDAACYRRD</sequence>
<name>A0A8S9M6A5_BRACR</name>
<comment type="caution">
    <text evidence="1">The sequence shown here is derived from an EMBL/GenBank/DDBJ whole genome shotgun (WGS) entry which is preliminary data.</text>
</comment>
<evidence type="ECO:0000313" key="1">
    <source>
        <dbReference type="EMBL" id="KAF2613461.1"/>
    </source>
</evidence>
<dbReference type="AlphaFoldDB" id="A0A8S9M6A5"/>
<gene>
    <name evidence="1" type="ORF">F2Q70_00010795</name>
</gene>
<organism evidence="1">
    <name type="scientific">Brassica cretica</name>
    <name type="common">Mustard</name>
    <dbReference type="NCBI Taxonomy" id="69181"/>
    <lineage>
        <taxon>Eukaryota</taxon>
        <taxon>Viridiplantae</taxon>
        <taxon>Streptophyta</taxon>
        <taxon>Embryophyta</taxon>
        <taxon>Tracheophyta</taxon>
        <taxon>Spermatophyta</taxon>
        <taxon>Magnoliopsida</taxon>
        <taxon>eudicotyledons</taxon>
        <taxon>Gunneridae</taxon>
        <taxon>Pentapetalae</taxon>
        <taxon>rosids</taxon>
        <taxon>malvids</taxon>
        <taxon>Brassicales</taxon>
        <taxon>Brassicaceae</taxon>
        <taxon>Brassiceae</taxon>
        <taxon>Brassica</taxon>
    </lineage>
</organism>
<accession>A0A8S9M6A5</accession>